<evidence type="ECO:0000256" key="1">
    <source>
        <dbReference type="SAM" id="SignalP"/>
    </source>
</evidence>
<keyword evidence="3" id="KW-1185">Reference proteome</keyword>
<dbReference type="EnsemblMetazoa" id="ADIR008230-RA">
    <property type="protein sequence ID" value="ADIR008230-PA"/>
    <property type="gene ID" value="ADIR008230"/>
</dbReference>
<feature type="chain" id="PRO_5008130038" description="Protein TsetseEP domain-containing protein" evidence="1">
    <location>
        <begin position="21"/>
        <end position="499"/>
    </location>
</feature>
<reference evidence="2" key="2">
    <citation type="submission" date="2020-05" db="UniProtKB">
        <authorList>
            <consortium name="EnsemblMetazoa"/>
        </authorList>
    </citation>
    <scope>IDENTIFICATION</scope>
    <source>
        <strain evidence="2">WRAIR2</strain>
    </source>
</reference>
<proteinExistence type="predicted"/>
<evidence type="ECO:0000313" key="3">
    <source>
        <dbReference type="Proteomes" id="UP000075884"/>
    </source>
</evidence>
<name>A0A182NKQ0_9DIPT</name>
<protein>
    <recommendedName>
        <fullName evidence="4">Protein TsetseEP domain-containing protein</fullName>
    </recommendedName>
</protein>
<organism evidence="2 3">
    <name type="scientific">Anopheles dirus</name>
    <dbReference type="NCBI Taxonomy" id="7168"/>
    <lineage>
        <taxon>Eukaryota</taxon>
        <taxon>Metazoa</taxon>
        <taxon>Ecdysozoa</taxon>
        <taxon>Arthropoda</taxon>
        <taxon>Hexapoda</taxon>
        <taxon>Insecta</taxon>
        <taxon>Pterygota</taxon>
        <taxon>Neoptera</taxon>
        <taxon>Endopterygota</taxon>
        <taxon>Diptera</taxon>
        <taxon>Nematocera</taxon>
        <taxon>Culicoidea</taxon>
        <taxon>Culicidae</taxon>
        <taxon>Anophelinae</taxon>
        <taxon>Anopheles</taxon>
    </lineage>
</organism>
<accession>A0A182NKQ0</accession>
<dbReference type="VEuPathDB" id="VectorBase:ADIR008230"/>
<feature type="signal peptide" evidence="1">
    <location>
        <begin position="1"/>
        <end position="20"/>
    </location>
</feature>
<reference evidence="3" key="1">
    <citation type="submission" date="2013-03" db="EMBL/GenBank/DDBJ databases">
        <title>The Genome Sequence of Anopheles dirus WRAIR2.</title>
        <authorList>
            <consortium name="The Broad Institute Genomics Platform"/>
            <person name="Neafsey D.E."/>
            <person name="Walton C."/>
            <person name="Walker B."/>
            <person name="Young S.K."/>
            <person name="Zeng Q."/>
            <person name="Gargeya S."/>
            <person name="Fitzgerald M."/>
            <person name="Haas B."/>
            <person name="Abouelleil A."/>
            <person name="Allen A.W."/>
            <person name="Alvarado L."/>
            <person name="Arachchi H.M."/>
            <person name="Berlin A.M."/>
            <person name="Chapman S.B."/>
            <person name="Gainer-Dewar J."/>
            <person name="Goldberg J."/>
            <person name="Griggs A."/>
            <person name="Gujja S."/>
            <person name="Hansen M."/>
            <person name="Howarth C."/>
            <person name="Imamovic A."/>
            <person name="Ireland A."/>
            <person name="Larimer J."/>
            <person name="McCowan C."/>
            <person name="Murphy C."/>
            <person name="Pearson M."/>
            <person name="Poon T.W."/>
            <person name="Priest M."/>
            <person name="Roberts A."/>
            <person name="Saif S."/>
            <person name="Shea T."/>
            <person name="Sisk P."/>
            <person name="Sykes S."/>
            <person name="Wortman J."/>
            <person name="Nusbaum C."/>
            <person name="Birren B."/>
        </authorList>
    </citation>
    <scope>NUCLEOTIDE SEQUENCE [LARGE SCALE GENOMIC DNA]</scope>
    <source>
        <strain evidence="3">WRAIR2</strain>
    </source>
</reference>
<dbReference type="AlphaFoldDB" id="A0A182NKQ0"/>
<evidence type="ECO:0000313" key="2">
    <source>
        <dbReference type="EnsemblMetazoa" id="ADIR008230-PA"/>
    </source>
</evidence>
<dbReference type="Proteomes" id="UP000075884">
    <property type="component" value="Unassembled WGS sequence"/>
</dbReference>
<sequence>MYALVVSVACACMLWQVTHCSPDFGIQGTIGGKSKIVERAILAKTHFLRVDDYIIPNQKSDIEKLRDSAVILQAIGLQVNTLGPALMDTITTATDDNRGNVESTFTLISIARLTFEDYIAIVLQEQIQNLETLLGPYLRDQLVDDFYHIQQRLTAVKLTLEKLQQAVQQAYDAAGGGPVSDALIKQFIDEDLIAQLVRHLTLLAYRIPVLTYTITSSLENIEQGDDYYYGLKIDSDRVLDEIDATGKDFYQKTVDYSTVVEQSMNKLIADYDAELNTATTTATALNVPDLTTAVAGLSTVEHSKLATTLQAYKDLYVPRVLQLSKMLPIEEKFSFLPGDNPAAVLVGVLIANGPFSRFCFWKYASMLHNLLLVSNFASECYDREYNRLGSLQEALLIEIELISYNLEIVNPYTAVCTYLPDTAAQRKGPCATEFSVYFGAISSAFDKKLAAFVKLADIELKASKQRLSVCWSTKVQQTLGKFQSIVADILSCAEKGPNA</sequence>
<keyword evidence="1" id="KW-0732">Signal</keyword>
<evidence type="ECO:0008006" key="4">
    <source>
        <dbReference type="Google" id="ProtNLM"/>
    </source>
</evidence>